<reference evidence="1" key="1">
    <citation type="submission" date="2021-08" db="EMBL/GenBank/DDBJ databases">
        <title>The first chromosome-level gecko genome reveals the dynamic sex chromosomes of Neotropical dwarf geckos (Sphaerodactylidae: Sphaerodactylus).</title>
        <authorList>
            <person name="Pinto B.J."/>
            <person name="Keating S.E."/>
            <person name="Gamble T."/>
        </authorList>
    </citation>
    <scope>NUCLEOTIDE SEQUENCE</scope>
    <source>
        <strain evidence="1">TG3544</strain>
    </source>
</reference>
<evidence type="ECO:0000313" key="2">
    <source>
        <dbReference type="Proteomes" id="UP000827872"/>
    </source>
</evidence>
<gene>
    <name evidence="1" type="ORF">K3G42_029162</name>
</gene>
<organism evidence="1 2">
    <name type="scientific">Sphaerodactylus townsendi</name>
    <dbReference type="NCBI Taxonomy" id="933632"/>
    <lineage>
        <taxon>Eukaryota</taxon>
        <taxon>Metazoa</taxon>
        <taxon>Chordata</taxon>
        <taxon>Craniata</taxon>
        <taxon>Vertebrata</taxon>
        <taxon>Euteleostomi</taxon>
        <taxon>Lepidosauria</taxon>
        <taxon>Squamata</taxon>
        <taxon>Bifurcata</taxon>
        <taxon>Gekkota</taxon>
        <taxon>Sphaerodactylidae</taxon>
        <taxon>Sphaerodactylus</taxon>
    </lineage>
</organism>
<protein>
    <submittedName>
        <fullName evidence="1">Uncharacterized protein</fullName>
    </submittedName>
</protein>
<dbReference type="Proteomes" id="UP000827872">
    <property type="component" value="Linkage Group LG01"/>
</dbReference>
<comment type="caution">
    <text evidence="1">The sequence shown here is derived from an EMBL/GenBank/DDBJ whole genome shotgun (WGS) entry which is preliminary data.</text>
</comment>
<accession>A0ACB8GCC7</accession>
<sequence>MSIPLWGRLSAPAEAVQSQVLLRQSDSLDYSETCTLPGLLGRRDFHPRRNSCCRSFVRIPRGSDPPLQFRKFAPQSLRSVNLVRGPDDRS</sequence>
<dbReference type="EMBL" id="CM037614">
    <property type="protein sequence ID" value="KAH8017413.1"/>
    <property type="molecule type" value="Genomic_DNA"/>
</dbReference>
<name>A0ACB8GCC7_9SAUR</name>
<evidence type="ECO:0000313" key="1">
    <source>
        <dbReference type="EMBL" id="KAH8017413.1"/>
    </source>
</evidence>
<proteinExistence type="predicted"/>
<keyword evidence="2" id="KW-1185">Reference proteome</keyword>